<feature type="transmembrane region" description="Helical" evidence="1">
    <location>
        <begin position="203"/>
        <end position="222"/>
    </location>
</feature>
<gene>
    <name evidence="2" type="ORF">CTEN210_13249</name>
</gene>
<feature type="transmembrane region" description="Helical" evidence="1">
    <location>
        <begin position="234"/>
        <end position="251"/>
    </location>
</feature>
<keyword evidence="1" id="KW-0812">Transmembrane</keyword>
<keyword evidence="1" id="KW-0472">Membrane</keyword>
<evidence type="ECO:0000256" key="1">
    <source>
        <dbReference type="SAM" id="Phobius"/>
    </source>
</evidence>
<keyword evidence="3" id="KW-1185">Reference proteome</keyword>
<dbReference type="EMBL" id="BLLK01000056">
    <property type="protein sequence ID" value="GFH56773.1"/>
    <property type="molecule type" value="Genomic_DNA"/>
</dbReference>
<feature type="transmembrane region" description="Helical" evidence="1">
    <location>
        <begin position="272"/>
        <end position="297"/>
    </location>
</feature>
<dbReference type="Proteomes" id="UP001054902">
    <property type="component" value="Unassembled WGS sequence"/>
</dbReference>
<sequence length="562" mass="64723">MSKTLEDLEYILTKDCDYDQPPLFLHPKEVGKRSYDEDEAVACAGRDFHSRAFISRTAFDGQNFTLRTRFSDNHAYTSHLQSIGEIMSAIHTRERNMVWVRSKMTELMYMCFDCCTDKSKYYSLMATLASALSDCANYTNFEKHKDFVMNKDDEEVARRRLCLLVDMVLDKVGAYNLLMEDGNLNTFSTAFYARKESGAWKPFLVAFLLFLVQVAYATYFAVGIYQYRFEPLDLTMIPLVIVAFVASVFIIRRRGKQGIMDLYEDQFHLGQWLIKSMDSIVTILVRPFMVIGCIMTMMQSSHVEATLLSAALLFILNIDDYFMRSISTNKKDFIQEYLVKESIKNINDHCTLRDQDITFARLFQANPRIGMEFGDYILTNTKEQASKPAKAGLYQPFNVFENEVESIKSISKGCLIKSMQWSYNLNEASTPSIGYLKITTMRGETIDFNYFPNKNAESVTSNVKHQLDEGVYVITQFKATARGVSHLRVCGSRKANDFLDSLNYYHLWSIESEAKKIIEKDITVDSTFRLGKNQKLLVKAAEKETIDDKIKRECLYVRMGDE</sequence>
<evidence type="ECO:0000313" key="3">
    <source>
        <dbReference type="Proteomes" id="UP001054902"/>
    </source>
</evidence>
<organism evidence="2 3">
    <name type="scientific">Chaetoceros tenuissimus</name>
    <dbReference type="NCBI Taxonomy" id="426638"/>
    <lineage>
        <taxon>Eukaryota</taxon>
        <taxon>Sar</taxon>
        <taxon>Stramenopiles</taxon>
        <taxon>Ochrophyta</taxon>
        <taxon>Bacillariophyta</taxon>
        <taxon>Coscinodiscophyceae</taxon>
        <taxon>Chaetocerotophycidae</taxon>
        <taxon>Chaetocerotales</taxon>
        <taxon>Chaetocerotaceae</taxon>
        <taxon>Chaetoceros</taxon>
    </lineage>
</organism>
<keyword evidence="1" id="KW-1133">Transmembrane helix</keyword>
<comment type="caution">
    <text evidence="2">The sequence shown here is derived from an EMBL/GenBank/DDBJ whole genome shotgun (WGS) entry which is preliminary data.</text>
</comment>
<proteinExistence type="predicted"/>
<evidence type="ECO:0000313" key="2">
    <source>
        <dbReference type="EMBL" id="GFH56773.1"/>
    </source>
</evidence>
<reference evidence="2 3" key="1">
    <citation type="journal article" date="2021" name="Sci. Rep.">
        <title>The genome of the diatom Chaetoceros tenuissimus carries an ancient integrated fragment of an extant virus.</title>
        <authorList>
            <person name="Hongo Y."/>
            <person name="Kimura K."/>
            <person name="Takaki Y."/>
            <person name="Yoshida Y."/>
            <person name="Baba S."/>
            <person name="Kobayashi G."/>
            <person name="Nagasaki K."/>
            <person name="Hano T."/>
            <person name="Tomaru Y."/>
        </authorList>
    </citation>
    <scope>NUCLEOTIDE SEQUENCE [LARGE SCALE GENOMIC DNA]</scope>
    <source>
        <strain evidence="2 3">NIES-3715</strain>
    </source>
</reference>
<name>A0AAD3D312_9STRA</name>
<dbReference type="AlphaFoldDB" id="A0AAD3D312"/>
<protein>
    <submittedName>
        <fullName evidence="2">Uncharacterized protein</fullName>
    </submittedName>
</protein>
<accession>A0AAD3D312</accession>